<dbReference type="GO" id="GO:0000712">
    <property type="term" value="P:resolution of meiotic recombination intermediates"/>
    <property type="evidence" value="ECO:0007669"/>
    <property type="project" value="TreeGrafter"/>
</dbReference>
<keyword evidence="1" id="KW-0378">Hydrolase</keyword>
<dbReference type="GO" id="GO:0008821">
    <property type="term" value="F:crossover junction DNA endonuclease activity"/>
    <property type="evidence" value="ECO:0007669"/>
    <property type="project" value="UniProtKB-UniRule"/>
</dbReference>
<comment type="function">
    <text evidence="1">Interacts with EME1 to form a DNA structure-specific endonuclease with substrate preference for branched DNA structures with a 5'-end at the branch nick. Typical substrates include 3'-flap structures, D-loops, replication forks and nicked Holliday junctions. May be required in mitosis for the processing of stalled or collapsed replication fork intermediates. May be required in meiosis for the repair of meiosis-specific double strand breaks subsequent to single-end invasion (SEI).</text>
</comment>
<accession>A0A4S4DRB1</accession>
<dbReference type="PANTHER" id="PTHR13451">
    <property type="entry name" value="CLASS II CROSSOVER JUNCTION ENDONUCLEASE MUS81"/>
    <property type="match status" value="1"/>
</dbReference>
<comment type="cofactor">
    <cofactor evidence="1">
        <name>Mg(2+)</name>
        <dbReference type="ChEBI" id="CHEBI:18420"/>
    </cofactor>
</comment>
<comment type="subcellular location">
    <subcellularLocation>
        <location evidence="1">Nucleus</location>
    </subcellularLocation>
</comment>
<protein>
    <recommendedName>
        <fullName evidence="1">Crossover junction endonuclease MUS81</fullName>
        <ecNumber evidence="1">3.1.22.-</ecNumber>
    </recommendedName>
</protein>
<keyword evidence="1" id="KW-0255">Endonuclease</keyword>
<keyword evidence="1" id="KW-0479">Metal-binding</keyword>
<dbReference type="InterPro" id="IPR033309">
    <property type="entry name" value="Mus81"/>
</dbReference>
<dbReference type="GO" id="GO:0006308">
    <property type="term" value="P:DNA catabolic process"/>
    <property type="evidence" value="ECO:0007669"/>
    <property type="project" value="UniProtKB-UniRule"/>
</dbReference>
<evidence type="ECO:0000313" key="2">
    <source>
        <dbReference type="EMBL" id="THG05643.1"/>
    </source>
</evidence>
<dbReference type="GO" id="GO:0048257">
    <property type="term" value="F:3'-flap endonuclease activity"/>
    <property type="evidence" value="ECO:0007669"/>
    <property type="project" value="TreeGrafter"/>
</dbReference>
<dbReference type="GO" id="GO:0005634">
    <property type="term" value="C:nucleus"/>
    <property type="evidence" value="ECO:0007669"/>
    <property type="project" value="UniProtKB-SubCell"/>
</dbReference>
<keyword evidence="3" id="KW-1185">Reference proteome</keyword>
<dbReference type="Proteomes" id="UP000306102">
    <property type="component" value="Unassembled WGS sequence"/>
</dbReference>
<keyword evidence="1" id="KW-0460">Magnesium</keyword>
<keyword evidence="1" id="KW-0539">Nucleus</keyword>
<comment type="similarity">
    <text evidence="1">Belongs to the XPF family.</text>
</comment>
<keyword evidence="1" id="KW-0233">DNA recombination</keyword>
<organism evidence="2 3">
    <name type="scientific">Camellia sinensis var. sinensis</name>
    <name type="common">China tea</name>
    <dbReference type="NCBI Taxonomy" id="542762"/>
    <lineage>
        <taxon>Eukaryota</taxon>
        <taxon>Viridiplantae</taxon>
        <taxon>Streptophyta</taxon>
        <taxon>Embryophyta</taxon>
        <taxon>Tracheophyta</taxon>
        <taxon>Spermatophyta</taxon>
        <taxon>Magnoliopsida</taxon>
        <taxon>eudicotyledons</taxon>
        <taxon>Gunneridae</taxon>
        <taxon>Pentapetalae</taxon>
        <taxon>asterids</taxon>
        <taxon>Ericales</taxon>
        <taxon>Theaceae</taxon>
        <taxon>Camellia</taxon>
    </lineage>
</organism>
<keyword evidence="1" id="KW-0227">DNA damage</keyword>
<dbReference type="GO" id="GO:0031573">
    <property type="term" value="P:mitotic intra-S DNA damage checkpoint signaling"/>
    <property type="evidence" value="ECO:0007669"/>
    <property type="project" value="TreeGrafter"/>
</dbReference>
<dbReference type="GO" id="GO:0046872">
    <property type="term" value="F:metal ion binding"/>
    <property type="evidence" value="ECO:0007669"/>
    <property type="project" value="UniProtKB-UniRule"/>
</dbReference>
<comment type="caution">
    <text evidence="2">The sequence shown here is derived from an EMBL/GenBank/DDBJ whole genome shotgun (WGS) entry which is preliminary data.</text>
</comment>
<evidence type="ECO:0000256" key="1">
    <source>
        <dbReference type="RuleBase" id="RU369042"/>
    </source>
</evidence>
<dbReference type="AlphaFoldDB" id="A0A4S4DRB1"/>
<dbReference type="PANTHER" id="PTHR13451:SF0">
    <property type="entry name" value="CROSSOVER JUNCTION ENDONUCLEASE MUS81"/>
    <property type="match status" value="1"/>
</dbReference>
<dbReference type="GO" id="GO:0003677">
    <property type="term" value="F:DNA binding"/>
    <property type="evidence" value="ECO:0007669"/>
    <property type="project" value="UniProtKB-UniRule"/>
</dbReference>
<dbReference type="GO" id="GO:0048476">
    <property type="term" value="C:Holliday junction resolvase complex"/>
    <property type="evidence" value="ECO:0007669"/>
    <property type="project" value="UniProtKB-UniRule"/>
</dbReference>
<proteinExistence type="inferred from homology"/>
<sequence length="185" mass="21238">MCPTCLMCSIDIHLELMADFSISQPDYFRCLLLFFQRCGLKKLIYVVEGDPNSSEAAESIKTADEYSKDYKVNNRLVDRLNDPPKGGKTHTRWQGPREVASCFTTEILEGFDVQRTTGLGDTLRRYGYLTQAITQYYRLQFTEDKQNSLGVSVCPPFDEFIRRCQNLDKMTVSDVFAIQLMQVLT</sequence>
<dbReference type="EMBL" id="SDRB02010587">
    <property type="protein sequence ID" value="THG05643.1"/>
    <property type="molecule type" value="Genomic_DNA"/>
</dbReference>
<name>A0A4S4DRB1_CAMSN</name>
<keyword evidence="1" id="KW-0234">DNA repair</keyword>
<keyword evidence="1" id="KW-0540">Nuclease</keyword>
<gene>
    <name evidence="2" type="ORF">TEA_000828</name>
</gene>
<evidence type="ECO:0000313" key="3">
    <source>
        <dbReference type="Proteomes" id="UP000306102"/>
    </source>
</evidence>
<dbReference type="GO" id="GO:0000727">
    <property type="term" value="P:double-strand break repair via break-induced replication"/>
    <property type="evidence" value="ECO:0007669"/>
    <property type="project" value="UniProtKB-UniRule"/>
</dbReference>
<dbReference type="STRING" id="542762.A0A4S4DRB1"/>
<comment type="subunit">
    <text evidence="1">Interacts with EME1.</text>
</comment>
<dbReference type="EC" id="3.1.22.-" evidence="1"/>
<reference evidence="2 3" key="1">
    <citation type="journal article" date="2018" name="Proc. Natl. Acad. Sci. U.S.A.">
        <title>Draft genome sequence of Camellia sinensis var. sinensis provides insights into the evolution of the tea genome and tea quality.</title>
        <authorList>
            <person name="Wei C."/>
            <person name="Yang H."/>
            <person name="Wang S."/>
            <person name="Zhao J."/>
            <person name="Liu C."/>
            <person name="Gao L."/>
            <person name="Xia E."/>
            <person name="Lu Y."/>
            <person name="Tai Y."/>
            <person name="She G."/>
            <person name="Sun J."/>
            <person name="Cao H."/>
            <person name="Tong W."/>
            <person name="Gao Q."/>
            <person name="Li Y."/>
            <person name="Deng W."/>
            <person name="Jiang X."/>
            <person name="Wang W."/>
            <person name="Chen Q."/>
            <person name="Zhang S."/>
            <person name="Li H."/>
            <person name="Wu J."/>
            <person name="Wang P."/>
            <person name="Li P."/>
            <person name="Shi C."/>
            <person name="Zheng F."/>
            <person name="Jian J."/>
            <person name="Huang B."/>
            <person name="Shan D."/>
            <person name="Shi M."/>
            <person name="Fang C."/>
            <person name="Yue Y."/>
            <person name="Li F."/>
            <person name="Li D."/>
            <person name="Wei S."/>
            <person name="Han B."/>
            <person name="Jiang C."/>
            <person name="Yin Y."/>
            <person name="Xia T."/>
            <person name="Zhang Z."/>
            <person name="Bennetzen J.L."/>
            <person name="Zhao S."/>
            <person name="Wan X."/>
        </authorList>
    </citation>
    <scope>NUCLEOTIDE SEQUENCE [LARGE SCALE GENOMIC DNA]</scope>
    <source>
        <strain evidence="3">cv. Shuchazao</strain>
        <tissue evidence="2">Leaf</tissue>
    </source>
</reference>